<organism evidence="2 3">
    <name type="scientific">Pseudovibrio ascidiaceicola</name>
    <dbReference type="NCBI Taxonomy" id="285279"/>
    <lineage>
        <taxon>Bacteria</taxon>
        <taxon>Pseudomonadati</taxon>
        <taxon>Pseudomonadota</taxon>
        <taxon>Alphaproteobacteria</taxon>
        <taxon>Hyphomicrobiales</taxon>
        <taxon>Stappiaceae</taxon>
        <taxon>Pseudovibrio</taxon>
    </lineage>
</organism>
<sequence length="141" mass="15117">MKIKITAVFLGLSLASIPLAYAGEAPDKKWGASSTTATSITGDIVLGMTSITMATGSVLHIKPVTSDVPNLYRFTGADMLMLIRDNNLCLPDTTDGYLVLSYPSKNMLAIDVFDGDMPPMTVEGMESQSNFCASYSYEMPS</sequence>
<accession>A0A1I3VPV4</accession>
<dbReference type="EMBL" id="FOSK01000001">
    <property type="protein sequence ID" value="SFJ97434.1"/>
    <property type="molecule type" value="Genomic_DNA"/>
</dbReference>
<evidence type="ECO:0000313" key="3">
    <source>
        <dbReference type="Proteomes" id="UP000199598"/>
    </source>
</evidence>
<dbReference type="Proteomes" id="UP000199598">
    <property type="component" value="Unassembled WGS sequence"/>
</dbReference>
<name>A0A1I3VPV4_9HYPH</name>
<dbReference type="RefSeq" id="WP_093516539.1">
    <property type="nucleotide sequence ID" value="NZ_FOSK01000001.1"/>
</dbReference>
<feature type="chain" id="PRO_5045309965" evidence="1">
    <location>
        <begin position="23"/>
        <end position="141"/>
    </location>
</feature>
<feature type="signal peptide" evidence="1">
    <location>
        <begin position="1"/>
        <end position="22"/>
    </location>
</feature>
<evidence type="ECO:0000313" key="2">
    <source>
        <dbReference type="EMBL" id="SFJ97434.1"/>
    </source>
</evidence>
<evidence type="ECO:0000256" key="1">
    <source>
        <dbReference type="SAM" id="SignalP"/>
    </source>
</evidence>
<gene>
    <name evidence="2" type="ORF">SAMN04488518_101551</name>
</gene>
<keyword evidence="1" id="KW-0732">Signal</keyword>
<keyword evidence="3" id="KW-1185">Reference proteome</keyword>
<protein>
    <submittedName>
        <fullName evidence="2">Uncharacterized protein</fullName>
    </submittedName>
</protein>
<reference evidence="2 3" key="1">
    <citation type="submission" date="2016-10" db="EMBL/GenBank/DDBJ databases">
        <authorList>
            <person name="Varghese N."/>
            <person name="Submissions S."/>
        </authorList>
    </citation>
    <scope>NUCLEOTIDE SEQUENCE [LARGE SCALE GENOMIC DNA]</scope>
    <source>
        <strain evidence="2 3">DSM 16392</strain>
    </source>
</reference>
<proteinExistence type="predicted"/>
<comment type="caution">
    <text evidence="2">The sequence shown here is derived from an EMBL/GenBank/DDBJ whole genome shotgun (WGS) entry which is preliminary data.</text>
</comment>